<protein>
    <submittedName>
        <fullName evidence="4">Carbohydrate binding family 6/SGNH hydrolase superfamily protein</fullName>
    </submittedName>
</protein>
<keyword evidence="2 4" id="KW-0378">Hydrolase</keyword>
<organism evidence="4">
    <name type="scientific">uncultured microorganism</name>
    <dbReference type="NCBI Taxonomy" id="358574"/>
    <lineage>
        <taxon>unclassified sequences</taxon>
        <taxon>environmental samples</taxon>
    </lineage>
</organism>
<sequence length="599" mass="65662">MFSKVWQSAVVASMIAAPLAFAKVTIYMCGDSTMQDWAAGYCPKQGQGQDFHYWFDVNKAAVVNRGQGGMAADGYYDMFWKHGCSAGNCIVDKLQSGDYAVIQFGINDVSKSDEAKFTVAMSAMAKEAIAKGAYPIIMSPIRRCYYDSPTAIHNSYRGYPARAKAIADSLNIPFIDMSEMVANYMISVGEYYAQQFIFNYATSGEYSNLKSDQADQVHLQMNGANAFGRIITEQMRAHKDPMTKKLGDYMAPMYQVSVKVSPEGAAEATSINAYYPQGMTVMLKTIPKSGKKFLGWYDGNGNKVSGQAVTTVKSQYIYTFTMKDAATQYTAVYEGGTAQKYEGDGKALTAFPTTTPKSLDDVTFVPFTPMEGSEETNVKVDKDIKKYFDAAKPDDAGIGWTQNEWTGFTGDGYYNLDNTKESYAAYNMKFPGAGYVTLAVRYANGGSSDRMFNAYLDHDYYVSAPPTGGWDKWDTAYVVLDAPAGEAELKFMSLTSDGAPNLDAFGFSLDGVCRVGVDCGTTKLQTAKTETGLKLRGDLLSLSDRAEVSVYDMSGRMVVRKSVMAGEVDLSALVRANGLYRVMVRQGEVNYATTWAKVK</sequence>
<dbReference type="InterPro" id="IPR036514">
    <property type="entry name" value="SGNH_hydro_sf"/>
</dbReference>
<proteinExistence type="inferred from homology"/>
<accession>E5F2M1</accession>
<dbReference type="Pfam" id="PF18998">
    <property type="entry name" value="Flg_new_2"/>
    <property type="match status" value="1"/>
</dbReference>
<dbReference type="PANTHER" id="PTHR43695:SF1">
    <property type="entry name" value="RHAMNOGALACTURONAN ACETYLESTERASE"/>
    <property type="match status" value="1"/>
</dbReference>
<evidence type="ECO:0000256" key="1">
    <source>
        <dbReference type="ARBA" id="ARBA00008668"/>
    </source>
</evidence>
<dbReference type="AlphaFoldDB" id="E5F2M1"/>
<dbReference type="InterPro" id="IPR008979">
    <property type="entry name" value="Galactose-bd-like_sf"/>
</dbReference>
<dbReference type="PANTHER" id="PTHR43695">
    <property type="entry name" value="PUTATIVE (AFU_ORTHOLOGUE AFUA_2G17250)-RELATED"/>
    <property type="match status" value="1"/>
</dbReference>
<reference evidence="4" key="2">
    <citation type="journal article" date="2012" name="Biosci. Biotechnol. Biochem.">
        <title>Identification and characterization of a cellulase-encoding gene from the buffalo rumen metagenomic library.</title>
        <authorList>
            <person name="Nguyen N.H."/>
            <person name="Maruset L."/>
            <person name="Uengwetwanit T."/>
            <person name="Mhuantong W."/>
            <person name="Harnpicharnchai P."/>
            <person name="Champreda V."/>
            <person name="Tanapongpipat S."/>
            <person name="Jirajaroenrat K."/>
            <person name="Rakshit S.K."/>
            <person name="Eurwilaichitr L."/>
            <person name="Pongpattanakitshote S."/>
        </authorList>
    </citation>
    <scope>NUCLEOTIDE SEQUENCE</scope>
</reference>
<evidence type="ECO:0000259" key="3">
    <source>
        <dbReference type="PROSITE" id="PS51175"/>
    </source>
</evidence>
<reference evidence="4" key="1">
    <citation type="submission" date="2010-04" db="EMBL/GenBank/DDBJ databases">
        <authorList>
            <person name="Nguyen Nhung H."/>
            <person name="Marusact L."/>
            <person name="Uengwetwanit T."/>
            <person name="Harnpicharnchai P."/>
            <person name="Pongpattanakitshote S."/>
            <person name="Tanapongpipat S."/>
            <person name="Jirajaroenrat K."/>
            <person name="Rakshit S."/>
            <person name="Eurwilaichitr L."/>
        </authorList>
    </citation>
    <scope>NUCLEOTIDE SEQUENCE</scope>
</reference>
<dbReference type="EMBL" id="HM147841">
    <property type="protein sequence ID" value="ADR64676.1"/>
    <property type="molecule type" value="Genomic_DNA"/>
</dbReference>
<dbReference type="Gene3D" id="2.60.120.260">
    <property type="entry name" value="Galactose-binding domain-like"/>
    <property type="match status" value="1"/>
</dbReference>
<dbReference type="PROSITE" id="PS51175">
    <property type="entry name" value="CBM6"/>
    <property type="match status" value="1"/>
</dbReference>
<comment type="similarity">
    <text evidence="1">Belongs to the 'GDSL' lipolytic enzyme family.</text>
</comment>
<feature type="domain" description="CBM6" evidence="3">
    <location>
        <begin position="386"/>
        <end position="508"/>
    </location>
</feature>
<evidence type="ECO:0000256" key="2">
    <source>
        <dbReference type="ARBA" id="ARBA00022801"/>
    </source>
</evidence>
<dbReference type="CAZy" id="CBM35">
    <property type="family name" value="Carbohydrate-Binding Module Family 35"/>
</dbReference>
<dbReference type="SUPFAM" id="SSF52266">
    <property type="entry name" value="SGNH hydrolase"/>
    <property type="match status" value="1"/>
</dbReference>
<dbReference type="InterPro" id="IPR005084">
    <property type="entry name" value="CBM6"/>
</dbReference>
<dbReference type="Gene3D" id="3.40.50.1110">
    <property type="entry name" value="SGNH hydrolase"/>
    <property type="match status" value="1"/>
</dbReference>
<dbReference type="GO" id="GO:0016787">
    <property type="term" value="F:hydrolase activity"/>
    <property type="evidence" value="ECO:0007669"/>
    <property type="project" value="UniProtKB-KW"/>
</dbReference>
<dbReference type="SUPFAM" id="SSF49785">
    <property type="entry name" value="Galactose-binding domain-like"/>
    <property type="match status" value="1"/>
</dbReference>
<name>E5F2M1_9ZZZZ</name>
<dbReference type="InterPro" id="IPR044060">
    <property type="entry name" value="Bacterial_rp_domain"/>
</dbReference>
<dbReference type="InterPro" id="IPR037459">
    <property type="entry name" value="RhgT-like"/>
</dbReference>
<dbReference type="GO" id="GO:0030246">
    <property type="term" value="F:carbohydrate binding"/>
    <property type="evidence" value="ECO:0007669"/>
    <property type="project" value="InterPro"/>
</dbReference>
<evidence type="ECO:0000313" key="4">
    <source>
        <dbReference type="EMBL" id="ADR64676.1"/>
    </source>
</evidence>